<accession>A0AB36FPL6</accession>
<organism evidence="1 2">
    <name type="scientific">Alteromonas macleodii</name>
    <name type="common">Pseudoalteromonas macleodii</name>
    <dbReference type="NCBI Taxonomy" id="28108"/>
    <lineage>
        <taxon>Bacteria</taxon>
        <taxon>Pseudomonadati</taxon>
        <taxon>Pseudomonadota</taxon>
        <taxon>Gammaproteobacteria</taxon>
        <taxon>Alteromonadales</taxon>
        <taxon>Alteromonadaceae</taxon>
        <taxon>Alteromonas/Salinimonas group</taxon>
        <taxon>Alteromonas</taxon>
    </lineage>
</organism>
<evidence type="ECO:0000313" key="2">
    <source>
        <dbReference type="Proteomes" id="UP000095392"/>
    </source>
</evidence>
<dbReference type="AlphaFoldDB" id="A0AB36FPL6"/>
<evidence type="ECO:0000313" key="1">
    <source>
        <dbReference type="EMBL" id="OES26271.1"/>
    </source>
</evidence>
<comment type="caution">
    <text evidence="1">The sequence shown here is derived from an EMBL/GenBank/DDBJ whole genome shotgun (WGS) entry which is preliminary data.</text>
</comment>
<gene>
    <name evidence="1" type="ORF">BFV95_3969</name>
</gene>
<keyword evidence="2" id="KW-1185">Reference proteome</keyword>
<protein>
    <submittedName>
        <fullName evidence="1">Uncharacterized protein</fullName>
    </submittedName>
</protein>
<reference evidence="1 2" key="1">
    <citation type="submission" date="2016-09" db="EMBL/GenBank/DDBJ databases">
        <title>Draft Genome Sequence of four Alteromonas macleodii strains isolated from copper coupons and grown long-term at elevated copper levels.</title>
        <authorList>
            <person name="Cusick K."/>
            <person name="Dale J."/>
            <person name="Little B."/>
            <person name="Biffinger J."/>
        </authorList>
    </citation>
    <scope>NUCLEOTIDE SEQUENCE [LARGE SCALE GENOMIC DNA]</scope>
    <source>
        <strain evidence="1 2">KCP01</strain>
    </source>
</reference>
<name>A0AB36FPL6_ALTMA</name>
<proteinExistence type="predicted"/>
<dbReference type="Proteomes" id="UP000095392">
    <property type="component" value="Unassembled WGS sequence"/>
</dbReference>
<sequence length="42" mass="4436">MLSGASLSQTMTFALQNISQRLPALAKTMGTFMGHSVNGISH</sequence>
<dbReference type="EMBL" id="MIPY01000035">
    <property type="protein sequence ID" value="OES26271.1"/>
    <property type="molecule type" value="Genomic_DNA"/>
</dbReference>